<evidence type="ECO:0000313" key="12">
    <source>
        <dbReference type="Proteomes" id="UP000193144"/>
    </source>
</evidence>
<evidence type="ECO:0000256" key="4">
    <source>
        <dbReference type="ARBA" id="ARBA00022840"/>
    </source>
</evidence>
<evidence type="ECO:0000256" key="6">
    <source>
        <dbReference type="RuleBase" id="RU000492"/>
    </source>
</evidence>
<evidence type="ECO:0000259" key="9">
    <source>
        <dbReference type="PROSITE" id="PS51192"/>
    </source>
</evidence>
<dbReference type="InterPro" id="IPR000629">
    <property type="entry name" value="RNA-helicase_DEAD-box_CS"/>
</dbReference>
<comment type="similarity">
    <text evidence="6">Belongs to the DEAD box helicase family.</text>
</comment>
<dbReference type="STRING" id="1231657.A0A1Y1ZUC3"/>
<dbReference type="InterPro" id="IPR001650">
    <property type="entry name" value="Helicase_C-like"/>
</dbReference>
<comment type="catalytic activity">
    <reaction evidence="7">
        <text>ATP + H2O = ADP + phosphate + H(+)</text>
        <dbReference type="Rhea" id="RHEA:13065"/>
        <dbReference type="ChEBI" id="CHEBI:15377"/>
        <dbReference type="ChEBI" id="CHEBI:15378"/>
        <dbReference type="ChEBI" id="CHEBI:30616"/>
        <dbReference type="ChEBI" id="CHEBI:43474"/>
        <dbReference type="ChEBI" id="CHEBI:456216"/>
        <dbReference type="EC" id="3.6.4.13"/>
    </reaction>
</comment>
<keyword evidence="2 6" id="KW-0378">Hydrolase</keyword>
<comment type="function">
    <text evidence="7">RNA helicase.</text>
</comment>
<feature type="compositionally biased region" description="Basic and acidic residues" evidence="8">
    <location>
        <begin position="503"/>
        <end position="513"/>
    </location>
</feature>
<keyword evidence="3 6" id="KW-0347">Helicase</keyword>
<comment type="caution">
    <text evidence="11">The sequence shown here is derived from an EMBL/GenBank/DDBJ whole genome shotgun (WGS) entry which is preliminary data.</text>
</comment>
<dbReference type="InterPro" id="IPR027417">
    <property type="entry name" value="P-loop_NTPase"/>
</dbReference>
<name>A0A1Y1ZUC3_9PLEO</name>
<keyword evidence="4 6" id="KW-0067">ATP-binding</keyword>
<dbReference type="CDD" id="cd17956">
    <property type="entry name" value="DEADc_DDX51"/>
    <property type="match status" value="1"/>
</dbReference>
<evidence type="ECO:0000256" key="8">
    <source>
        <dbReference type="SAM" id="MobiDB-lite"/>
    </source>
</evidence>
<reference evidence="11 12" key="1">
    <citation type="submission" date="2016-07" db="EMBL/GenBank/DDBJ databases">
        <title>Pervasive Adenine N6-methylation of Active Genes in Fungi.</title>
        <authorList>
            <consortium name="DOE Joint Genome Institute"/>
            <person name="Mondo S.J."/>
            <person name="Dannebaum R.O."/>
            <person name="Kuo R.C."/>
            <person name="Labutti K."/>
            <person name="Haridas S."/>
            <person name="Kuo A."/>
            <person name="Salamov A."/>
            <person name="Ahrendt S.R."/>
            <person name="Lipzen A."/>
            <person name="Sullivan W."/>
            <person name="Andreopoulos W.B."/>
            <person name="Clum A."/>
            <person name="Lindquist E."/>
            <person name="Daum C."/>
            <person name="Ramamoorthy G.K."/>
            <person name="Gryganskyi A."/>
            <person name="Culley D."/>
            <person name="Magnuson J.K."/>
            <person name="James T.Y."/>
            <person name="O'Malley M.A."/>
            <person name="Stajich J.E."/>
            <person name="Spatafora J.W."/>
            <person name="Visel A."/>
            <person name="Grigoriev I.V."/>
        </authorList>
    </citation>
    <scope>NUCLEOTIDE SEQUENCE [LARGE SCALE GENOMIC DNA]</scope>
    <source>
        <strain evidence="11 12">CBS 115471</strain>
    </source>
</reference>
<feature type="compositionally biased region" description="Basic and acidic residues" evidence="8">
    <location>
        <begin position="36"/>
        <end position="46"/>
    </location>
</feature>
<dbReference type="InterPro" id="IPR011545">
    <property type="entry name" value="DEAD/DEAH_box_helicase_dom"/>
</dbReference>
<dbReference type="GO" id="GO:0016787">
    <property type="term" value="F:hydrolase activity"/>
    <property type="evidence" value="ECO:0007669"/>
    <property type="project" value="UniProtKB-KW"/>
</dbReference>
<dbReference type="Pfam" id="PF00270">
    <property type="entry name" value="DEAD"/>
    <property type="match status" value="2"/>
</dbReference>
<evidence type="ECO:0000256" key="2">
    <source>
        <dbReference type="ARBA" id="ARBA00022801"/>
    </source>
</evidence>
<feature type="compositionally biased region" description="Basic and acidic residues" evidence="8">
    <location>
        <begin position="63"/>
        <end position="72"/>
    </location>
</feature>
<evidence type="ECO:0000313" key="11">
    <source>
        <dbReference type="EMBL" id="ORY13822.1"/>
    </source>
</evidence>
<keyword evidence="1 6" id="KW-0547">Nucleotide-binding</keyword>
<dbReference type="EMBL" id="MCFA01000038">
    <property type="protein sequence ID" value="ORY13822.1"/>
    <property type="molecule type" value="Genomic_DNA"/>
</dbReference>
<sequence length="684" mass="75649">MSAPLYGRWAPPKSILKSSPASVPAPKPQVVTSPGVERKPLLKDAPIESPKPAGKQMKKRKRDTANLDHTASEEDEVPKKHKGVLSKSGGAPGPTPEELHDLIPLLQPAPVPEASFEPTFSSLPHWLANPITVDSSHTVPFSELGVHPTFISKLEKQGMTDALAVQSVLFPMLHPGLEQHLGDVCVSARTGSGKTLAYMLPIIESLKDRVITTLSAIIVVPTRQLVEQARKVAEELCIGTKLKVGTAVGSVPFPAEQRLLVKRWAQYNPERAKELHARATEQMRTGFIERGGILDDLMDVPINHIPKYDSNIDILICTPGRLVEHVESTTGFLLRSVRWLVIDEADKLLDQNFQGWATTLMDALRGETPPDLASAQETIFKRRSWPTRPDVTKLVLSATMKKDLTKLGSLRFKRPKLVLVQNDTKEEVPLPAESDTFELPTSLFEYAVPVGRGADKPLYLLYLLQHHIFPDTSDPPSTGPMTDSDESDFSSESSSDNSSSSEDLDRQSKRPEPISKVGNLKNHSGRVLVFTNSNESASRLSHLLSVLHPPLKDVMKSKKLLEAFSQGNIKVLLASDLASRGLDILDLPHVINYDMPSSVTSYVHRVGRTARAGKVGEAWTFFTKTEAAWYWNDIAKGDTIKRGTNKVERVEWYARTVTWDKRRTYEKALKELQGAVEGNVECAD</sequence>
<feature type="domain" description="Helicase C-terminal" evidence="10">
    <location>
        <begin position="509"/>
        <end position="670"/>
    </location>
</feature>
<dbReference type="GO" id="GO:0005524">
    <property type="term" value="F:ATP binding"/>
    <property type="evidence" value="ECO:0007669"/>
    <property type="project" value="UniProtKB-UniRule"/>
</dbReference>
<protein>
    <recommendedName>
        <fullName evidence="7">ATP-dependent RNA helicase</fullName>
        <ecNumber evidence="7">3.6.4.13</ecNumber>
    </recommendedName>
</protein>
<feature type="region of interest" description="Disordered" evidence="8">
    <location>
        <begin position="472"/>
        <end position="519"/>
    </location>
</feature>
<organism evidence="11 12">
    <name type="scientific">Clohesyomyces aquaticus</name>
    <dbReference type="NCBI Taxonomy" id="1231657"/>
    <lineage>
        <taxon>Eukaryota</taxon>
        <taxon>Fungi</taxon>
        <taxon>Dikarya</taxon>
        <taxon>Ascomycota</taxon>
        <taxon>Pezizomycotina</taxon>
        <taxon>Dothideomycetes</taxon>
        <taxon>Pleosporomycetidae</taxon>
        <taxon>Pleosporales</taxon>
        <taxon>Lindgomycetaceae</taxon>
        <taxon>Clohesyomyces</taxon>
    </lineage>
</organism>
<evidence type="ECO:0000256" key="5">
    <source>
        <dbReference type="ARBA" id="ARBA00022884"/>
    </source>
</evidence>
<keyword evidence="5 7" id="KW-0694">RNA-binding</keyword>
<dbReference type="InterPro" id="IPR014001">
    <property type="entry name" value="Helicase_ATP-bd"/>
</dbReference>
<dbReference type="SMART" id="SM00487">
    <property type="entry name" value="DEXDc"/>
    <property type="match status" value="1"/>
</dbReference>
<feature type="compositionally biased region" description="Low complexity" evidence="8">
    <location>
        <begin position="17"/>
        <end position="31"/>
    </location>
</feature>
<keyword evidence="12" id="KW-1185">Reference proteome</keyword>
<dbReference type="PANTHER" id="PTHR24031">
    <property type="entry name" value="RNA HELICASE"/>
    <property type="match status" value="1"/>
</dbReference>
<feature type="region of interest" description="Disordered" evidence="8">
    <location>
        <begin position="1"/>
        <end position="100"/>
    </location>
</feature>
<comment type="domain">
    <text evidence="7">The Q motif is unique to and characteristic of the DEAD box family of RNA helicases and controls ATP binding and hydrolysis.</text>
</comment>
<dbReference type="Proteomes" id="UP000193144">
    <property type="component" value="Unassembled WGS sequence"/>
</dbReference>
<dbReference type="SMART" id="SM00490">
    <property type="entry name" value="HELICc"/>
    <property type="match status" value="1"/>
</dbReference>
<feature type="compositionally biased region" description="Low complexity" evidence="8">
    <location>
        <begin position="490"/>
        <end position="501"/>
    </location>
</feature>
<gene>
    <name evidence="11" type="ORF">BCR34DRAFT_623607</name>
</gene>
<dbReference type="AlphaFoldDB" id="A0A1Y1ZUC3"/>
<dbReference type="PROSITE" id="PS51192">
    <property type="entry name" value="HELICASE_ATP_BIND_1"/>
    <property type="match status" value="1"/>
</dbReference>
<proteinExistence type="inferred from homology"/>
<dbReference type="GO" id="GO:0003723">
    <property type="term" value="F:RNA binding"/>
    <property type="evidence" value="ECO:0007669"/>
    <property type="project" value="UniProtKB-UniRule"/>
</dbReference>
<feature type="domain" description="Helicase ATP-binding" evidence="9">
    <location>
        <begin position="175"/>
        <end position="418"/>
    </location>
</feature>
<evidence type="ECO:0000259" key="10">
    <source>
        <dbReference type="PROSITE" id="PS51194"/>
    </source>
</evidence>
<evidence type="ECO:0000256" key="7">
    <source>
        <dbReference type="RuleBase" id="RU365068"/>
    </source>
</evidence>
<dbReference type="CDD" id="cd18787">
    <property type="entry name" value="SF2_C_DEAD"/>
    <property type="match status" value="1"/>
</dbReference>
<dbReference type="Gene3D" id="3.40.50.300">
    <property type="entry name" value="P-loop containing nucleotide triphosphate hydrolases"/>
    <property type="match status" value="2"/>
</dbReference>
<dbReference type="PROSITE" id="PS51194">
    <property type="entry name" value="HELICASE_CTER"/>
    <property type="match status" value="1"/>
</dbReference>
<dbReference type="EC" id="3.6.4.13" evidence="7"/>
<dbReference type="OrthoDB" id="3370at2759"/>
<evidence type="ECO:0000256" key="1">
    <source>
        <dbReference type="ARBA" id="ARBA00022741"/>
    </source>
</evidence>
<dbReference type="GO" id="GO:0003724">
    <property type="term" value="F:RNA helicase activity"/>
    <property type="evidence" value="ECO:0007669"/>
    <property type="project" value="UniProtKB-EC"/>
</dbReference>
<evidence type="ECO:0000256" key="3">
    <source>
        <dbReference type="ARBA" id="ARBA00022806"/>
    </source>
</evidence>
<accession>A0A1Y1ZUC3</accession>
<dbReference type="SUPFAM" id="SSF52540">
    <property type="entry name" value="P-loop containing nucleoside triphosphate hydrolases"/>
    <property type="match status" value="1"/>
</dbReference>
<dbReference type="Pfam" id="PF00271">
    <property type="entry name" value="Helicase_C"/>
    <property type="match status" value="1"/>
</dbReference>
<dbReference type="PROSITE" id="PS00039">
    <property type="entry name" value="DEAD_ATP_HELICASE"/>
    <property type="match status" value="1"/>
</dbReference>